<organism>
    <name type="scientific">Pediculus humanus subsp. corporis</name>
    <name type="common">Body louse</name>
    <dbReference type="NCBI Taxonomy" id="121224"/>
    <lineage>
        <taxon>Eukaryota</taxon>
        <taxon>Metazoa</taxon>
        <taxon>Ecdysozoa</taxon>
        <taxon>Arthropoda</taxon>
        <taxon>Hexapoda</taxon>
        <taxon>Insecta</taxon>
        <taxon>Pterygota</taxon>
        <taxon>Neoptera</taxon>
        <taxon>Paraneoptera</taxon>
        <taxon>Psocodea</taxon>
        <taxon>Troctomorpha</taxon>
        <taxon>Phthiraptera</taxon>
        <taxon>Anoplura</taxon>
        <taxon>Pediculidae</taxon>
        <taxon>Pediculus</taxon>
    </lineage>
</organism>
<reference evidence="2" key="3">
    <citation type="submission" date="2021-02" db="UniProtKB">
        <authorList>
            <consortium name="EnsemblMetazoa"/>
        </authorList>
    </citation>
    <scope>IDENTIFICATION</scope>
    <source>
        <strain evidence="2">USDA</strain>
    </source>
</reference>
<dbReference type="EMBL" id="AAZO01003080">
    <property type="status" value="NOT_ANNOTATED_CDS"/>
    <property type="molecule type" value="Genomic_DNA"/>
</dbReference>
<dbReference type="RefSeq" id="XP_002426647.1">
    <property type="nucleotide sequence ID" value="XM_002426602.1"/>
</dbReference>
<reference evidence="1" key="1">
    <citation type="submission" date="2007-04" db="EMBL/GenBank/DDBJ databases">
        <title>Annotation of Pediculus humanus corporis strain USDA.</title>
        <authorList>
            <person name="Kirkness E."/>
            <person name="Hannick L."/>
            <person name="Hass B."/>
            <person name="Bruggner R."/>
            <person name="Lawson D."/>
            <person name="Bidwell S."/>
            <person name="Joardar V."/>
            <person name="Caler E."/>
            <person name="Walenz B."/>
            <person name="Inman J."/>
            <person name="Schobel S."/>
            <person name="Galinsky K."/>
            <person name="Amedeo P."/>
            <person name="Strausberg R."/>
        </authorList>
    </citation>
    <scope>NUCLEOTIDE SEQUENCE</scope>
    <source>
        <strain evidence="1">USDA</strain>
    </source>
</reference>
<sequence>MIEFDNIDFKVRVLCVLRTHPEVDREEEDDVFDEDKMEQTGDVLHEVVIMLSQIKFS</sequence>
<dbReference type="AlphaFoldDB" id="E0VKK3"/>
<evidence type="ECO:0000313" key="2">
    <source>
        <dbReference type="EnsemblMetazoa" id="PHUM266310-PA"/>
    </source>
</evidence>
<proteinExistence type="predicted"/>
<dbReference type="KEGG" id="phu:Phum_PHUM266310"/>
<protein>
    <submittedName>
        <fullName evidence="1 2">Uncharacterized protein</fullName>
    </submittedName>
</protein>
<accession>E0VKK3</accession>
<dbReference type="CTD" id="8235528"/>
<dbReference type="InParanoid" id="E0VKK3"/>
<dbReference type="EnsemblMetazoa" id="PHUM266310-RA">
    <property type="protein sequence ID" value="PHUM266310-PA"/>
    <property type="gene ID" value="PHUM266310"/>
</dbReference>
<dbReference type="Proteomes" id="UP000009046">
    <property type="component" value="Unassembled WGS sequence"/>
</dbReference>
<evidence type="ECO:0000313" key="1">
    <source>
        <dbReference type="EMBL" id="EEB13909.1"/>
    </source>
</evidence>
<reference evidence="1" key="2">
    <citation type="submission" date="2007-04" db="EMBL/GenBank/DDBJ databases">
        <title>The genome of the human body louse.</title>
        <authorList>
            <consortium name="The Human Body Louse Genome Consortium"/>
            <person name="Kirkness E."/>
            <person name="Walenz B."/>
            <person name="Hass B."/>
            <person name="Bruggner R."/>
            <person name="Strausberg R."/>
        </authorList>
    </citation>
    <scope>NUCLEOTIDE SEQUENCE</scope>
    <source>
        <strain evidence="1">USDA</strain>
    </source>
</reference>
<evidence type="ECO:0000313" key="3">
    <source>
        <dbReference type="Proteomes" id="UP000009046"/>
    </source>
</evidence>
<dbReference type="HOGENOM" id="CLU_2998865_0_0_1"/>
<name>E0VKK3_PEDHC</name>
<dbReference type="EMBL" id="DS235248">
    <property type="protein sequence ID" value="EEB13909.1"/>
    <property type="molecule type" value="Genomic_DNA"/>
</dbReference>
<keyword evidence="3" id="KW-1185">Reference proteome</keyword>
<dbReference type="GeneID" id="8235528"/>
<dbReference type="VEuPathDB" id="VectorBase:PHUM266310"/>
<gene>
    <name evidence="2" type="primary">8235528</name>
    <name evidence="1" type="ORF">Phum_PHUM266310</name>
</gene>